<dbReference type="InterPro" id="IPR036034">
    <property type="entry name" value="PDZ_sf"/>
</dbReference>
<evidence type="ECO:0000256" key="1">
    <source>
        <dbReference type="ARBA" id="ARBA00022786"/>
    </source>
</evidence>
<dbReference type="Gene3D" id="2.30.30.40">
    <property type="entry name" value="SH3 Domains"/>
    <property type="match status" value="1"/>
</dbReference>
<evidence type="ECO:0000259" key="4">
    <source>
        <dbReference type="PROSITE" id="PS50106"/>
    </source>
</evidence>
<dbReference type="Pfam" id="PF25372">
    <property type="entry name" value="DUF7885"/>
    <property type="match status" value="2"/>
</dbReference>
<dbReference type="InterPro" id="IPR001810">
    <property type="entry name" value="F-box_dom"/>
</dbReference>
<dbReference type="Pfam" id="PF00595">
    <property type="entry name" value="PDZ"/>
    <property type="match status" value="1"/>
</dbReference>
<evidence type="ECO:0000313" key="5">
    <source>
        <dbReference type="EMBL" id="CAG5109890.1"/>
    </source>
</evidence>
<dbReference type="Pfam" id="PF00625">
    <property type="entry name" value="Guanylate_kin"/>
    <property type="match status" value="1"/>
</dbReference>
<sequence>MGCSKPLLKMDTFLSGEPVFDRLPSTLILKIFSKLNAGEGTDIKMLSRCAQVSHLWNRLALDGSNWQTVDLFQFQKDVTPVTVENISQRCGGFLRKLSLRGCHNIDDSTIDVFTANCRNITYLNLSDCKLISDASLRSLARKCPALQSVNLYSCSKVTDAGLRDLATGCLRLKEIDISFCQKISDAGVEAITAQCEDLRGLFLRDTSISDSALGTIAINSSKLETLSVSYCSISSAGLSKIISNCTSLSELHCARCPNVTDSALHALGRFTKSGLKTLDIAGCSAISDHGVFSLVQSCTGLERVDLEECLHLSDATLLQLAIHCHNIKELTLSHCENISDEGIRHLCSGELRLSLELIDLDNCPLLTDASLRLLENCPNLRQLELVDCQRISKAGIDRLERKIPGISIHSYFAPDLDELAPNSSTSHRAKYCPKCTIQFNSFCSENYYTKKVEKKLSWKERNDPKRVMASARQFDYSLQPNFLSNEYGTHRSGSSNISSSTMEIVNSSHVTVSSADYQPVVLQNSTMRSLRDDLAILSSASNEFQLLLEENPNLLQALTAYEVLMSRPTDVTKDLAELMDATDDALGKDDTIVTAANELRSILQTGHSGAMCTAAKKVASQDYAESFGTSDLSCLEEGPLEGCALRVVRLVKGDEPLGATAKIGDDGSLIVARVIKGGAADRSGLIHVNDRIVEVNGIRAKPSNVEAIMEGLSQYQGQLIFVLEPGEKASSDEEAERMYLRPNFSFDPKNDPLLPCHDAGVEFTPGVVLEVLQTKDEWWWQAKIISHPTHKTPASSRKEHAGLIPSEALIARREKLRMEKVEKAKPKPKKKILGGLFQSGKSGNTKEDEKTDEISKGYKSVVQFGPSSRKRPLVVISPRSIDKFQLRRRLIQAKSESYRIPTPSTTRPKQATERDGVDYHFINRADFDSEIANDSFLEYGMNKAGFLYGTLMTEVLKILDTGKTPLLCPPPQSLNKIRNKDFKAFVVFLKPVDRINCKWDAQTMREAGKMESEYAHQIDVWIEYDTTEFAFRRLQEIAFSLENEPQWIEKDWVKEDS</sequence>
<organism evidence="5 6">
    <name type="scientific">Oikopleura dioica</name>
    <name type="common">Tunicate</name>
    <dbReference type="NCBI Taxonomy" id="34765"/>
    <lineage>
        <taxon>Eukaryota</taxon>
        <taxon>Metazoa</taxon>
        <taxon>Chordata</taxon>
        <taxon>Tunicata</taxon>
        <taxon>Appendicularia</taxon>
        <taxon>Copelata</taxon>
        <taxon>Oikopleuridae</taxon>
        <taxon>Oikopleura</taxon>
    </lineage>
</organism>
<dbReference type="InterPro" id="IPR008144">
    <property type="entry name" value="Guanylate_kin-like_dom"/>
</dbReference>
<feature type="domain" description="Guanylate kinase-like" evidence="3">
    <location>
        <begin position="870"/>
        <end position="1039"/>
    </location>
</feature>
<dbReference type="SUPFAM" id="SSF50044">
    <property type="entry name" value="SH3-domain"/>
    <property type="match status" value="1"/>
</dbReference>
<evidence type="ECO:0000259" key="3">
    <source>
        <dbReference type="PROSITE" id="PS50052"/>
    </source>
</evidence>
<dbReference type="InterPro" id="IPR057207">
    <property type="entry name" value="FBXL15_LRR"/>
</dbReference>
<feature type="domain" description="PDZ" evidence="4">
    <location>
        <begin position="647"/>
        <end position="727"/>
    </location>
</feature>
<dbReference type="InterPro" id="IPR050716">
    <property type="entry name" value="MAGUK"/>
</dbReference>
<dbReference type="SUPFAM" id="SSF50156">
    <property type="entry name" value="PDZ domain-like"/>
    <property type="match status" value="1"/>
</dbReference>
<name>A0ABN7T1C7_OIKDI</name>
<dbReference type="InterPro" id="IPR027417">
    <property type="entry name" value="P-loop_NTPase"/>
</dbReference>
<dbReference type="InterPro" id="IPR036028">
    <property type="entry name" value="SH3-like_dom_sf"/>
</dbReference>
<dbReference type="SMART" id="SM00367">
    <property type="entry name" value="LRR_CC"/>
    <property type="match status" value="12"/>
</dbReference>
<dbReference type="InterPro" id="IPR001478">
    <property type="entry name" value="PDZ"/>
</dbReference>
<feature type="region of interest" description="Disordered" evidence="2">
    <location>
        <begin position="832"/>
        <end position="852"/>
    </location>
</feature>
<keyword evidence="1" id="KW-0833">Ubl conjugation pathway</keyword>
<keyword evidence="6" id="KW-1185">Reference proteome</keyword>
<evidence type="ECO:0000256" key="2">
    <source>
        <dbReference type="SAM" id="MobiDB-lite"/>
    </source>
</evidence>
<proteinExistence type="predicted"/>
<dbReference type="InterPro" id="IPR032675">
    <property type="entry name" value="LRR_dom_sf"/>
</dbReference>
<gene>
    <name evidence="5" type="ORF">OKIOD_LOCUS13128</name>
</gene>
<dbReference type="Gene3D" id="2.30.42.10">
    <property type="match status" value="1"/>
</dbReference>
<dbReference type="InterPro" id="IPR006553">
    <property type="entry name" value="Leu-rich_rpt_Cys-con_subtyp"/>
</dbReference>
<protein>
    <submittedName>
        <fullName evidence="5">Oidioi.mRNA.OKI2018_I69.chr2.g4363.t1.cds</fullName>
    </submittedName>
</protein>
<dbReference type="Proteomes" id="UP001158576">
    <property type="component" value="Chromosome 2"/>
</dbReference>
<dbReference type="PROSITE" id="PS50106">
    <property type="entry name" value="PDZ"/>
    <property type="match status" value="1"/>
</dbReference>
<dbReference type="InterPro" id="IPR008145">
    <property type="entry name" value="GK/Ca_channel_bsu"/>
</dbReference>
<dbReference type="SUPFAM" id="SSF52540">
    <property type="entry name" value="P-loop containing nucleoside triphosphate hydrolases"/>
    <property type="match status" value="1"/>
</dbReference>
<dbReference type="Pfam" id="PF12937">
    <property type="entry name" value="F-box-like"/>
    <property type="match status" value="1"/>
</dbReference>
<evidence type="ECO:0000313" key="6">
    <source>
        <dbReference type="Proteomes" id="UP001158576"/>
    </source>
</evidence>
<dbReference type="PANTHER" id="PTHR23122">
    <property type="entry name" value="MEMBRANE-ASSOCIATED GUANYLATE KINASE MAGUK"/>
    <property type="match status" value="1"/>
</dbReference>
<dbReference type="SMART" id="SM00072">
    <property type="entry name" value="GuKc"/>
    <property type="match status" value="1"/>
</dbReference>
<dbReference type="Gene3D" id="1.20.1280.50">
    <property type="match status" value="1"/>
</dbReference>
<dbReference type="SMART" id="SM00228">
    <property type="entry name" value="PDZ"/>
    <property type="match status" value="1"/>
</dbReference>
<dbReference type="Gene3D" id="3.80.10.10">
    <property type="entry name" value="Ribonuclease Inhibitor"/>
    <property type="match status" value="2"/>
</dbReference>
<reference evidence="5 6" key="1">
    <citation type="submission" date="2021-04" db="EMBL/GenBank/DDBJ databases">
        <authorList>
            <person name="Bliznina A."/>
        </authorList>
    </citation>
    <scope>NUCLEOTIDE SEQUENCE [LARGE SCALE GENOMIC DNA]</scope>
</reference>
<accession>A0ABN7T1C7</accession>
<dbReference type="SUPFAM" id="SSF52047">
    <property type="entry name" value="RNI-like"/>
    <property type="match status" value="1"/>
</dbReference>
<dbReference type="EMBL" id="OU015567">
    <property type="protein sequence ID" value="CAG5109890.1"/>
    <property type="molecule type" value="Genomic_DNA"/>
</dbReference>
<dbReference type="InterPro" id="IPR036047">
    <property type="entry name" value="F-box-like_dom_sf"/>
</dbReference>
<dbReference type="PROSITE" id="PS50052">
    <property type="entry name" value="GUANYLATE_KINASE_2"/>
    <property type="match status" value="1"/>
</dbReference>
<dbReference type="Gene3D" id="3.40.50.300">
    <property type="entry name" value="P-loop containing nucleotide triphosphate hydrolases"/>
    <property type="match status" value="1"/>
</dbReference>
<dbReference type="SUPFAM" id="SSF81383">
    <property type="entry name" value="F-box domain"/>
    <property type="match status" value="1"/>
</dbReference>